<dbReference type="InterPro" id="IPR010985">
    <property type="entry name" value="Ribbon_hlx_hlx"/>
</dbReference>
<dbReference type="RefSeq" id="WP_230580021.1">
    <property type="nucleotide sequence ID" value="NZ_CAWLWN010000126.1"/>
</dbReference>
<evidence type="ECO:0000313" key="2">
    <source>
        <dbReference type="Proteomes" id="UP000028511"/>
    </source>
</evidence>
<sequence length="56" mass="6592">MIKESKTINPMQLRIPPEVEKGIIESAKRNLRTRHSEVVYRLMLLDAMERKGEIEI</sequence>
<dbReference type="GO" id="GO:0006355">
    <property type="term" value="P:regulation of DNA-templated transcription"/>
    <property type="evidence" value="ECO:0007669"/>
    <property type="project" value="InterPro"/>
</dbReference>
<dbReference type="HOGENOM" id="CLU_3013282_0_0_6"/>
<evidence type="ECO:0000313" key="1">
    <source>
        <dbReference type="EMBL" id="CDG95575.1"/>
    </source>
</evidence>
<dbReference type="Proteomes" id="UP000028511">
    <property type="component" value="Unassembled WGS sequence"/>
</dbReference>
<organism evidence="1 2">
    <name type="scientific">Xenorhabdus bovienii str. puntauvense</name>
    <dbReference type="NCBI Taxonomy" id="1398201"/>
    <lineage>
        <taxon>Bacteria</taxon>
        <taxon>Pseudomonadati</taxon>
        <taxon>Pseudomonadota</taxon>
        <taxon>Gammaproteobacteria</taxon>
        <taxon>Enterobacterales</taxon>
        <taxon>Morganellaceae</taxon>
        <taxon>Xenorhabdus</taxon>
    </lineage>
</organism>
<comment type="caution">
    <text evidence="1">The sequence shown here is derived from an EMBL/GenBank/DDBJ whole genome shotgun (WGS) entry which is preliminary data.</text>
</comment>
<dbReference type="GO" id="GO:0043565">
    <property type="term" value="F:sequence-specific DNA binding"/>
    <property type="evidence" value="ECO:0007669"/>
    <property type="project" value="UniProtKB-ARBA"/>
</dbReference>
<dbReference type="SUPFAM" id="SSF47598">
    <property type="entry name" value="Ribbon-helix-helix"/>
    <property type="match status" value="1"/>
</dbReference>
<dbReference type="AlphaFoldDB" id="A0A077NC93"/>
<evidence type="ECO:0008006" key="3">
    <source>
        <dbReference type="Google" id="ProtNLM"/>
    </source>
</evidence>
<reference evidence="1" key="1">
    <citation type="submission" date="2013-07" db="EMBL/GenBank/DDBJ databases">
        <title>Sub-species coevolution in mutualistic symbiosis.</title>
        <authorList>
            <person name="Murfin K."/>
            <person name="Klassen J."/>
            <person name="Lee M."/>
            <person name="Forst S."/>
            <person name="Stock P."/>
            <person name="Goodrich-Blair H."/>
        </authorList>
    </citation>
    <scope>NUCLEOTIDE SEQUENCE [LARGE SCALE GENOMIC DNA]</scope>
    <source>
        <strain evidence="1">Puntauvense</strain>
    </source>
</reference>
<dbReference type="InterPro" id="IPR013321">
    <property type="entry name" value="Arc_rbn_hlx_hlx"/>
</dbReference>
<gene>
    <name evidence="1" type="ORF">XBP1_1380007</name>
</gene>
<dbReference type="EMBL" id="CBSW010000044">
    <property type="protein sequence ID" value="CDG95575.1"/>
    <property type="molecule type" value="Genomic_DNA"/>
</dbReference>
<accession>A0A077NC93</accession>
<proteinExistence type="predicted"/>
<dbReference type="Gene3D" id="1.10.1220.10">
    <property type="entry name" value="Met repressor-like"/>
    <property type="match status" value="1"/>
</dbReference>
<protein>
    <recommendedName>
        <fullName evidence="3">Arc-like DNA binding domain-containing protein</fullName>
    </recommendedName>
</protein>
<name>A0A077NC93_XENBV</name>